<dbReference type="Pfam" id="PF01368">
    <property type="entry name" value="DHH"/>
    <property type="match status" value="1"/>
</dbReference>
<dbReference type="NCBIfam" id="TIGR00644">
    <property type="entry name" value="recJ"/>
    <property type="match status" value="1"/>
</dbReference>
<dbReference type="GO" id="GO:0006310">
    <property type="term" value="P:DNA recombination"/>
    <property type="evidence" value="ECO:0007669"/>
    <property type="project" value="InterPro"/>
</dbReference>
<reference evidence="10 11" key="1">
    <citation type="submission" date="2016-12" db="EMBL/GenBank/DDBJ databases">
        <title>Candidatus Reconcilibacillus cellulovorans genome.</title>
        <authorList>
            <person name="Kolinko S."/>
            <person name="Wu Y.-W."/>
            <person name="Tachea F."/>
            <person name="Denzel E."/>
            <person name="Hiras J."/>
            <person name="Baecker N."/>
            <person name="Chan L.J."/>
            <person name="Eichorst S.A."/>
            <person name="Frey D."/>
            <person name="Adams P.D."/>
            <person name="Pray T."/>
            <person name="Tanjore D."/>
            <person name="Petzold C.J."/>
            <person name="Gladden J.M."/>
            <person name="Simmons B.A."/>
            <person name="Singer S.W."/>
        </authorList>
    </citation>
    <scope>NUCLEOTIDE SEQUENCE [LARGE SCALE GENOMIC DNA]</scope>
    <source>
        <strain evidence="10">JTherm</strain>
    </source>
</reference>
<dbReference type="PANTHER" id="PTHR30255:SF2">
    <property type="entry name" value="SINGLE-STRANDED-DNA-SPECIFIC EXONUCLEASE RECJ"/>
    <property type="match status" value="1"/>
</dbReference>
<dbReference type="InterPro" id="IPR038763">
    <property type="entry name" value="DHH_sf"/>
</dbReference>
<organism evidence="10 11">
    <name type="scientific">Candidatus Reconcilbacillus cellulovorans</name>
    <dbReference type="NCBI Taxonomy" id="1906605"/>
    <lineage>
        <taxon>Bacteria</taxon>
        <taxon>Bacillati</taxon>
        <taxon>Bacillota</taxon>
        <taxon>Bacilli</taxon>
        <taxon>Bacillales</taxon>
        <taxon>Paenibacillaceae</taxon>
        <taxon>Candidatus Reconcilbacillus</taxon>
    </lineage>
</organism>
<sequence length="845" mass="92872">MLEEDKPLLRPRARWIVKEIELGTADVRAAAERLADKLGIGPLLARLLVVRGQGDPEAAAEFLYAGIERLHSPFEMDGMERAVARIRTALERGERIRIYGDYDADGVCATAMWVRLLKRVGADFDFYVPHRVSEGYGLNVQAIDDAAGRGVRLILTVDTGISAVEEIEYAKALGIDVVVTDHHEPPPVLPDAWAVVDPKKPGCRYPFRHLAGVGVAWKTAQALLGEPPLEWIDLVAVGTVADVVPLIGENRILVREGLRRFGRSENAGLRALLSAAGVSPDRAVTERDLAFVLAPRINAGGRMDHADVAVRLLATDDPTEAAAAAEHLESLNRERQLVAEETLRLAAEQWLGRPYAAAVVAAGEGWNAGVLGIVAAKLLDMTRRPTFVLAIDPHTGIAKGSARSLPGFDLYRALTECADLLEEFGGHELAAGLAVRAERLPELRERLERLAGSFQPEESKTPSTVAEADLVWDWDAANREWLLELEKLAPFGTDNPVPRFQFTGVRVADRRTVGKDGRHVKLVLAPDFASDDAPGKESGRISAVGFGMAESFRAVSPLSRPDLLAEWSVNEWNGRRVPEVIIRDVGVPHVQVFDWRQEALPEKLPELASSWVDAGRRQALIAFDRREAQAVAERLTGFGVSVWTADGEPVAPDDKSSLTRWEDCVDLWLYDVPPETGVLRRTLSRWRCAERLYVSFVGCTALSEFAAAWLEPAATREPFRKVYGALLNDAVVPMEELAGRCGLDETTIRWVVDVFGELGFIRLTDSGHVLRVPNPVRRNLSESAAYRNRLQLAKTAAELAGMAPERLAAVLLNWIPKRTDREERSDGFQIVHSCHTGLAAARHPV</sequence>
<evidence type="ECO:0000256" key="4">
    <source>
        <dbReference type="ARBA" id="ARBA00022801"/>
    </source>
</evidence>
<evidence type="ECO:0000259" key="6">
    <source>
        <dbReference type="Pfam" id="PF01368"/>
    </source>
</evidence>
<feature type="domain" description="DDH" evidence="6">
    <location>
        <begin position="95"/>
        <end position="239"/>
    </location>
</feature>
<evidence type="ECO:0000313" key="11">
    <source>
        <dbReference type="Proteomes" id="UP000243688"/>
    </source>
</evidence>
<dbReference type="EMBL" id="MOXJ01000017">
    <property type="protein sequence ID" value="PDO10250.1"/>
    <property type="molecule type" value="Genomic_DNA"/>
</dbReference>
<comment type="similarity">
    <text evidence="1">Belongs to the RecJ family.</text>
</comment>
<keyword evidence="3" id="KW-0540">Nuclease</keyword>
<dbReference type="Pfam" id="PF17768">
    <property type="entry name" value="RecJ_OB"/>
    <property type="match status" value="1"/>
</dbReference>
<dbReference type="InterPro" id="IPR018779">
    <property type="entry name" value="RecJ_C"/>
</dbReference>
<evidence type="ECO:0000256" key="5">
    <source>
        <dbReference type="ARBA" id="ARBA00022839"/>
    </source>
</evidence>
<dbReference type="InterPro" id="IPR003156">
    <property type="entry name" value="DHHA1_dom"/>
</dbReference>
<evidence type="ECO:0000256" key="3">
    <source>
        <dbReference type="ARBA" id="ARBA00022722"/>
    </source>
</evidence>
<dbReference type="PANTHER" id="PTHR30255">
    <property type="entry name" value="SINGLE-STRANDED-DNA-SPECIFIC EXONUCLEASE RECJ"/>
    <property type="match status" value="1"/>
</dbReference>
<protein>
    <recommendedName>
        <fullName evidence="2">Single-stranded-DNA-specific exonuclease RecJ</fullName>
    </recommendedName>
</protein>
<dbReference type="InterPro" id="IPR041122">
    <property type="entry name" value="RecJ_OB"/>
</dbReference>
<dbReference type="GO" id="GO:0006281">
    <property type="term" value="P:DNA repair"/>
    <property type="evidence" value="ECO:0007669"/>
    <property type="project" value="InterPro"/>
</dbReference>
<dbReference type="GO" id="GO:0008409">
    <property type="term" value="F:5'-3' exonuclease activity"/>
    <property type="evidence" value="ECO:0007669"/>
    <property type="project" value="InterPro"/>
</dbReference>
<keyword evidence="4" id="KW-0378">Hydrolase</keyword>
<dbReference type="Pfam" id="PF02272">
    <property type="entry name" value="DHHA1"/>
    <property type="match status" value="1"/>
</dbReference>
<dbReference type="Gene3D" id="3.90.1640.30">
    <property type="match status" value="1"/>
</dbReference>
<feature type="domain" description="DHHA1" evidence="7">
    <location>
        <begin position="358"/>
        <end position="450"/>
    </location>
</feature>
<evidence type="ECO:0000259" key="7">
    <source>
        <dbReference type="Pfam" id="PF02272"/>
    </source>
</evidence>
<dbReference type="GO" id="GO:0003676">
    <property type="term" value="F:nucleic acid binding"/>
    <property type="evidence" value="ECO:0007669"/>
    <property type="project" value="InterPro"/>
</dbReference>
<proteinExistence type="inferred from homology"/>
<dbReference type="SUPFAM" id="SSF64182">
    <property type="entry name" value="DHH phosphoesterases"/>
    <property type="match status" value="1"/>
</dbReference>
<feature type="domain" description="RecJ OB" evidence="9">
    <location>
        <begin position="469"/>
        <end position="584"/>
    </location>
</feature>
<feature type="domain" description="Single-stranded-DNA-specific exonuclease RecJ C-terminal" evidence="8">
    <location>
        <begin position="591"/>
        <end position="799"/>
    </location>
</feature>
<dbReference type="InterPro" id="IPR051673">
    <property type="entry name" value="SSDNA_exonuclease_RecJ"/>
</dbReference>
<accession>A0A2A6DZD8</accession>
<evidence type="ECO:0000259" key="9">
    <source>
        <dbReference type="Pfam" id="PF17768"/>
    </source>
</evidence>
<evidence type="ECO:0000259" key="8">
    <source>
        <dbReference type="Pfam" id="PF10141"/>
    </source>
</evidence>
<dbReference type="Proteomes" id="UP000243688">
    <property type="component" value="Unassembled WGS sequence"/>
</dbReference>
<dbReference type="Gene3D" id="3.10.310.30">
    <property type="match status" value="1"/>
</dbReference>
<dbReference type="InterPro" id="IPR004610">
    <property type="entry name" value="RecJ"/>
</dbReference>
<dbReference type="AlphaFoldDB" id="A0A2A6DZD8"/>
<comment type="caution">
    <text evidence="10">The sequence shown here is derived from an EMBL/GenBank/DDBJ whole genome shotgun (WGS) entry which is preliminary data.</text>
</comment>
<keyword evidence="5 10" id="KW-0269">Exonuclease</keyword>
<dbReference type="InterPro" id="IPR001667">
    <property type="entry name" value="DDH_dom"/>
</dbReference>
<dbReference type="Pfam" id="PF10141">
    <property type="entry name" value="ssDNA-exonuc_C"/>
    <property type="match status" value="1"/>
</dbReference>
<evidence type="ECO:0000313" key="10">
    <source>
        <dbReference type="EMBL" id="PDO10250.1"/>
    </source>
</evidence>
<gene>
    <name evidence="10" type="ORF">BLM47_08345</name>
</gene>
<evidence type="ECO:0000256" key="1">
    <source>
        <dbReference type="ARBA" id="ARBA00005915"/>
    </source>
</evidence>
<name>A0A2A6DZD8_9BACL</name>
<evidence type="ECO:0000256" key="2">
    <source>
        <dbReference type="ARBA" id="ARBA00019841"/>
    </source>
</evidence>